<dbReference type="InterPro" id="IPR048350">
    <property type="entry name" value="S-Me-THD-like_C"/>
</dbReference>
<evidence type="ECO:0000313" key="4">
    <source>
        <dbReference type="Proteomes" id="UP001623041"/>
    </source>
</evidence>
<accession>A0ABW8REM3</accession>
<dbReference type="Gene3D" id="3.40.1610.10">
    <property type="entry name" value="CV3147-like domain"/>
    <property type="match status" value="1"/>
</dbReference>
<gene>
    <name evidence="3" type="ORF">ACJEBI_10570</name>
</gene>
<dbReference type="Proteomes" id="UP001623041">
    <property type="component" value="Unassembled WGS sequence"/>
</dbReference>
<organism evidence="3 4">
    <name type="scientific">Bacillus salipaludis</name>
    <dbReference type="NCBI Taxonomy" id="2547811"/>
    <lineage>
        <taxon>Bacteria</taxon>
        <taxon>Bacillati</taxon>
        <taxon>Bacillota</taxon>
        <taxon>Bacilli</taxon>
        <taxon>Bacillales</taxon>
        <taxon>Bacillaceae</taxon>
        <taxon>Bacillus</taxon>
    </lineage>
</organism>
<feature type="domain" description="S-Me-THD-like C-terminal" evidence="2">
    <location>
        <begin position="178"/>
        <end position="349"/>
    </location>
</feature>
<dbReference type="EMBL" id="JBJHQH010000006">
    <property type="protein sequence ID" value="MFK9091923.1"/>
    <property type="molecule type" value="Genomic_DNA"/>
</dbReference>
<proteinExistence type="predicted"/>
<dbReference type="RefSeq" id="WP_406580534.1">
    <property type="nucleotide sequence ID" value="NZ_JBJHQH010000006.1"/>
</dbReference>
<sequence length="368" mass="40163">MGWIITKKDISYISLGAKFLACGGGGDTKTVEYLFLSIMDDSDLIVVKTAVEIEHEWIVPVAMVGSTVLFNEDLPTGAEPAQTLKLYEAETKKNADAVISMEIGGINALIPLLIALDRNLPVIDGDAMGRAFPKLEMTTFFNSNISVFPLAANSNEETLIARNQQEFAEVFDSFIFNRKGFGNIACFGMTGSQAKSIMLPGTLKLTRNIGKALTSGSVDEKLASLQSIFSNSIYGELQVGFVGRIGTIERWFEDKMLVGSCHITGQLSFSDKNAELYFQNEFLSVKVTGKGSSATPDLIILLNYETGMPVSVSDIREGLFVLVLTIPASSIFYTKDLYKLVGPKGFGIPNHFYASDERLGGLADEDWY</sequence>
<dbReference type="Pfam" id="PF06032">
    <property type="entry name" value="S-Me-THD_N"/>
    <property type="match status" value="1"/>
</dbReference>
<evidence type="ECO:0000313" key="3">
    <source>
        <dbReference type="EMBL" id="MFK9091923.1"/>
    </source>
</evidence>
<reference evidence="3 4" key="1">
    <citation type="submission" date="2024-11" db="EMBL/GenBank/DDBJ databases">
        <authorList>
            <person name="Lucas J.A."/>
        </authorList>
    </citation>
    <scope>NUCLEOTIDE SEQUENCE [LARGE SCALE GENOMIC DNA]</scope>
    <source>
        <strain evidence="3 4">Z 5.4</strain>
    </source>
</reference>
<comment type="caution">
    <text evidence="3">The sequence shown here is derived from an EMBL/GenBank/DDBJ whole genome shotgun (WGS) entry which is preliminary data.</text>
</comment>
<dbReference type="Gene3D" id="2.40.390.10">
    <property type="entry name" value="CV3147-like"/>
    <property type="match status" value="1"/>
</dbReference>
<evidence type="ECO:0000259" key="1">
    <source>
        <dbReference type="Pfam" id="PF06032"/>
    </source>
</evidence>
<dbReference type="Pfam" id="PF20906">
    <property type="entry name" value="S-Me-THD_C"/>
    <property type="match status" value="1"/>
</dbReference>
<evidence type="ECO:0000259" key="2">
    <source>
        <dbReference type="Pfam" id="PF20906"/>
    </source>
</evidence>
<dbReference type="InterPro" id="IPR010318">
    <property type="entry name" value="S-Me-THD_N"/>
</dbReference>
<name>A0ABW8REM3_9BACI</name>
<feature type="domain" description="S-Me-THD N-terminal" evidence="1">
    <location>
        <begin position="8"/>
        <end position="157"/>
    </location>
</feature>
<protein>
    <submittedName>
        <fullName evidence="3">DUF917 domain-containing protein</fullName>
    </submittedName>
</protein>
<dbReference type="SUPFAM" id="SSF160991">
    <property type="entry name" value="CV3147-like"/>
    <property type="match status" value="1"/>
</dbReference>
<dbReference type="InterPro" id="IPR027479">
    <property type="entry name" value="S-Me-THD_N_sf"/>
</dbReference>
<keyword evidence="4" id="KW-1185">Reference proteome</keyword>
<dbReference type="InterPro" id="IPR024071">
    <property type="entry name" value="S-Me-THD_C_sf"/>
</dbReference>